<proteinExistence type="predicted"/>
<sequence length="100" mass="11477">MTSRNFHDVHGRVDFVEDQGRDPQLGVMRAQEIPDTFLQNLRDIEETQRAPGSEMRLAASIPAIFVSKWMNEGFNIYQESLKAIEAKCRKEGLDAFLVKH</sequence>
<gene>
    <name evidence="1" type="ORF">UFOVP732_38</name>
</gene>
<organism evidence="1">
    <name type="scientific">uncultured Caudovirales phage</name>
    <dbReference type="NCBI Taxonomy" id="2100421"/>
    <lineage>
        <taxon>Viruses</taxon>
        <taxon>Duplodnaviria</taxon>
        <taxon>Heunggongvirae</taxon>
        <taxon>Uroviricota</taxon>
        <taxon>Caudoviricetes</taxon>
        <taxon>Peduoviridae</taxon>
        <taxon>Maltschvirus</taxon>
        <taxon>Maltschvirus maltsch</taxon>
    </lineage>
</organism>
<evidence type="ECO:0000313" key="1">
    <source>
        <dbReference type="EMBL" id="CAB4161223.1"/>
    </source>
</evidence>
<dbReference type="EMBL" id="LR796713">
    <property type="protein sequence ID" value="CAB4161223.1"/>
    <property type="molecule type" value="Genomic_DNA"/>
</dbReference>
<reference evidence="1" key="1">
    <citation type="submission" date="2020-04" db="EMBL/GenBank/DDBJ databases">
        <authorList>
            <person name="Chiriac C."/>
            <person name="Salcher M."/>
            <person name="Ghai R."/>
            <person name="Kavagutti S V."/>
        </authorList>
    </citation>
    <scope>NUCLEOTIDE SEQUENCE</scope>
</reference>
<accession>A0A6J5NQU5</accession>
<name>A0A6J5NQU5_9CAUD</name>
<protein>
    <submittedName>
        <fullName evidence="1">Uncharacterized protein</fullName>
    </submittedName>
</protein>